<dbReference type="AlphaFoldDB" id="Q93IE1"/>
<protein>
    <submittedName>
        <fullName evidence="1">Uncharacterized protein</fullName>
    </submittedName>
</protein>
<organism evidence="1">
    <name type="scientific">Staphylococcus aureus</name>
    <dbReference type="NCBI Taxonomy" id="1280"/>
    <lineage>
        <taxon>Bacteria</taxon>
        <taxon>Bacillati</taxon>
        <taxon>Bacillota</taxon>
        <taxon>Bacilli</taxon>
        <taxon>Bacillales</taxon>
        <taxon>Staphylococcaceae</taxon>
        <taxon>Staphylococcus</taxon>
    </lineage>
</organism>
<evidence type="ECO:0000313" key="1">
    <source>
        <dbReference type="EMBL" id="BAB47595.1"/>
    </source>
</evidence>
<name>Q93IE1_STAAU</name>
<reference evidence="1" key="1">
    <citation type="journal article" date="2001" name="Antimicrob. Agents Chemother.">
        <title>Structural Comparison of Three Types of Staphylococcal Cassette Chromosome mec Integrated in the Chromosome in Methicillin-Resistant Staphylococcus aureus.</title>
        <authorList>
            <person name="Ito T."/>
            <person name="Katayama Y."/>
            <person name="Asada K."/>
            <person name="Mori N."/>
            <person name="Tsutsumimoto K."/>
            <person name="Hiramatsu K."/>
        </authorList>
    </citation>
    <scope>NUCLEOTIDE SEQUENCE</scope>
    <source>
        <strain evidence="1">85/2082</strain>
    </source>
</reference>
<dbReference type="EMBL" id="AB037671">
    <property type="protein sequence ID" value="BAB47595.1"/>
    <property type="molecule type" value="Genomic_DNA"/>
</dbReference>
<accession>Q93IE1</accession>
<sequence length="114" mass="13426">MNLLQHLFKGVVAQILNQWRNCTMNTVALAHEIEDERFEYLESTPLDTVKECCKQEGRQISNTYTEEYKLINDILEKVIKPTSIVAYGEYEDYIHLKKFAQRRISNSLLLLRCN</sequence>
<reference evidence="1" key="2">
    <citation type="journal article" date="2003" name="Drug Resist. Updat.">
        <title>Insights on antibiotic resistance of Staphylococcus aureus from its whole genome: genomic island SCC.</title>
        <authorList>
            <person name="Ito T."/>
            <person name="Okuma K."/>
            <person name="Xue M.X."/>
            <person name="Yuzawa H."/>
            <person name="Hiramatsu K."/>
        </authorList>
    </citation>
    <scope>NUCLEOTIDE SEQUENCE</scope>
    <source>
        <strain evidence="1">85/2082</strain>
    </source>
</reference>
<proteinExistence type="predicted"/>